<dbReference type="GO" id="GO:0071380">
    <property type="term" value="P:cellular response to prostaglandin E stimulus"/>
    <property type="evidence" value="ECO:0007669"/>
    <property type="project" value="TreeGrafter"/>
</dbReference>
<keyword evidence="4 11" id="KW-1133">Transmembrane helix</keyword>
<protein>
    <recommendedName>
        <fullName evidence="12">G-protein coupled receptors family 1 profile domain-containing protein</fullName>
    </recommendedName>
</protein>
<dbReference type="EMBL" id="JAERUA010000024">
    <property type="protein sequence ID" value="KAI1883313.1"/>
    <property type="molecule type" value="Genomic_DNA"/>
</dbReference>
<feature type="region of interest" description="Disordered" evidence="10">
    <location>
        <begin position="1"/>
        <end position="21"/>
    </location>
</feature>
<accession>A0A8T3CEE4</accession>
<keyword evidence="3 11" id="KW-0812">Transmembrane</keyword>
<dbReference type="SUPFAM" id="SSF81321">
    <property type="entry name" value="Family A G protein-coupled receptor-like"/>
    <property type="match status" value="1"/>
</dbReference>
<keyword evidence="8" id="KW-0325">Glycoprotein</keyword>
<evidence type="ECO:0000256" key="9">
    <source>
        <dbReference type="ARBA" id="ARBA00023224"/>
    </source>
</evidence>
<proteinExistence type="predicted"/>
<keyword evidence="5" id="KW-0297">G-protein coupled receptor</keyword>
<sequence>MSQRNRVVRTEVSGKQGGSRRRFPKIPSVTSAAEIQMFWLLVLMTVVFLVCSIPLVVRIFVNQTYGASQLSSGGKVDYRSDLVAIRFASFNPILDPWVYILCRKNLLIKGCERVKRAVGTATYSDRRKVGWVSSPQTPPSYENSKTTSYVSLTGNYRQDSVKQGISRTKSFTDFTLEQHWDFHIARPNFHPFSVEQTADVGFLKSPPKNCEPAESTPDLRHDIHEASAGITSEDEQSQTRGQTKVEIVTCTFSSSTSCSLERCL</sequence>
<feature type="domain" description="G-protein coupled receptors family 1 profile" evidence="12">
    <location>
        <begin position="1"/>
        <end position="99"/>
    </location>
</feature>
<evidence type="ECO:0000313" key="13">
    <source>
        <dbReference type="EMBL" id="KAI1883313.1"/>
    </source>
</evidence>
<evidence type="ECO:0000259" key="12">
    <source>
        <dbReference type="PROSITE" id="PS50262"/>
    </source>
</evidence>
<evidence type="ECO:0000313" key="14">
    <source>
        <dbReference type="Proteomes" id="UP000829720"/>
    </source>
</evidence>
<dbReference type="InterPro" id="IPR017452">
    <property type="entry name" value="GPCR_Rhodpsn_7TM"/>
</dbReference>
<keyword evidence="9" id="KW-0807">Transducer</keyword>
<evidence type="ECO:0000256" key="2">
    <source>
        <dbReference type="ARBA" id="ARBA00022475"/>
    </source>
</evidence>
<comment type="caution">
    <text evidence="13">The sequence shown here is derived from an EMBL/GenBank/DDBJ whole genome shotgun (WGS) entry which is preliminary data.</text>
</comment>
<keyword evidence="6 11" id="KW-0472">Membrane</keyword>
<dbReference type="PROSITE" id="PS50262">
    <property type="entry name" value="G_PROTEIN_RECEP_F1_2"/>
    <property type="match status" value="1"/>
</dbReference>
<keyword evidence="7" id="KW-0675">Receptor</keyword>
<dbReference type="GO" id="GO:0004957">
    <property type="term" value="F:prostaglandin E receptor activity"/>
    <property type="evidence" value="ECO:0007669"/>
    <property type="project" value="TreeGrafter"/>
</dbReference>
<dbReference type="InterPro" id="IPR008365">
    <property type="entry name" value="Prostanoid_rcpt"/>
</dbReference>
<evidence type="ECO:0000256" key="11">
    <source>
        <dbReference type="SAM" id="Phobius"/>
    </source>
</evidence>
<comment type="subcellular location">
    <subcellularLocation>
        <location evidence="1">Cell membrane</location>
        <topology evidence="1">Multi-pass membrane protein</topology>
    </subcellularLocation>
</comment>
<keyword evidence="14" id="KW-1185">Reference proteome</keyword>
<evidence type="ECO:0000256" key="1">
    <source>
        <dbReference type="ARBA" id="ARBA00004651"/>
    </source>
</evidence>
<evidence type="ECO:0000256" key="4">
    <source>
        <dbReference type="ARBA" id="ARBA00022989"/>
    </source>
</evidence>
<evidence type="ECO:0000256" key="7">
    <source>
        <dbReference type="ARBA" id="ARBA00023170"/>
    </source>
</evidence>
<dbReference type="GO" id="GO:0007189">
    <property type="term" value="P:adenylate cyclase-activating G protein-coupled receptor signaling pathway"/>
    <property type="evidence" value="ECO:0007669"/>
    <property type="project" value="TreeGrafter"/>
</dbReference>
<dbReference type="GO" id="GO:0005886">
    <property type="term" value="C:plasma membrane"/>
    <property type="evidence" value="ECO:0007669"/>
    <property type="project" value="UniProtKB-SubCell"/>
</dbReference>
<evidence type="ECO:0000256" key="8">
    <source>
        <dbReference type="ARBA" id="ARBA00023180"/>
    </source>
</evidence>
<evidence type="ECO:0000256" key="10">
    <source>
        <dbReference type="SAM" id="MobiDB-lite"/>
    </source>
</evidence>
<reference evidence="13" key="1">
    <citation type="submission" date="2021-01" db="EMBL/GenBank/DDBJ databases">
        <authorList>
            <person name="Zahm M."/>
            <person name="Roques C."/>
            <person name="Cabau C."/>
            <person name="Klopp C."/>
            <person name="Donnadieu C."/>
            <person name="Jouanno E."/>
            <person name="Lampietro C."/>
            <person name="Louis A."/>
            <person name="Herpin A."/>
            <person name="Echchiki A."/>
            <person name="Berthelot C."/>
            <person name="Parey E."/>
            <person name="Roest-Crollius H."/>
            <person name="Braasch I."/>
            <person name="Postlethwait J."/>
            <person name="Bobe J."/>
            <person name="Montfort J."/>
            <person name="Bouchez O."/>
            <person name="Begum T."/>
            <person name="Mejri S."/>
            <person name="Adams A."/>
            <person name="Chen W.-J."/>
            <person name="Guiguen Y."/>
        </authorList>
    </citation>
    <scope>NUCLEOTIDE SEQUENCE</scope>
    <source>
        <tissue evidence="13">Blood</tissue>
    </source>
</reference>
<dbReference type="AlphaFoldDB" id="A0A8T3CEE4"/>
<gene>
    <name evidence="13" type="ORF">AGOR_G00243910</name>
</gene>
<feature type="transmembrane region" description="Helical" evidence="11">
    <location>
        <begin position="37"/>
        <end position="61"/>
    </location>
</feature>
<organism evidence="13 14">
    <name type="scientific">Albula goreensis</name>
    <dbReference type="NCBI Taxonomy" id="1534307"/>
    <lineage>
        <taxon>Eukaryota</taxon>
        <taxon>Metazoa</taxon>
        <taxon>Chordata</taxon>
        <taxon>Craniata</taxon>
        <taxon>Vertebrata</taxon>
        <taxon>Euteleostomi</taxon>
        <taxon>Actinopterygii</taxon>
        <taxon>Neopterygii</taxon>
        <taxon>Teleostei</taxon>
        <taxon>Albuliformes</taxon>
        <taxon>Albulidae</taxon>
        <taxon>Albula</taxon>
    </lineage>
</organism>
<name>A0A8T3CEE4_9TELE</name>
<dbReference type="Gene3D" id="1.20.1070.10">
    <property type="entry name" value="Rhodopsin 7-helix transmembrane proteins"/>
    <property type="match status" value="1"/>
</dbReference>
<dbReference type="PANTHER" id="PTHR11866:SF32">
    <property type="entry name" value="PROSTAGLANDIN E RECEPTOR 4 (SUBTYPE EP4) C"/>
    <property type="match status" value="1"/>
</dbReference>
<dbReference type="GO" id="GO:0006954">
    <property type="term" value="P:inflammatory response"/>
    <property type="evidence" value="ECO:0007669"/>
    <property type="project" value="TreeGrafter"/>
</dbReference>
<dbReference type="GO" id="GO:0050728">
    <property type="term" value="P:negative regulation of inflammatory response"/>
    <property type="evidence" value="ECO:0007669"/>
    <property type="project" value="TreeGrafter"/>
</dbReference>
<evidence type="ECO:0000256" key="3">
    <source>
        <dbReference type="ARBA" id="ARBA00022692"/>
    </source>
</evidence>
<dbReference type="OrthoDB" id="5959154at2759"/>
<dbReference type="GO" id="GO:0007204">
    <property type="term" value="P:positive regulation of cytosolic calcium ion concentration"/>
    <property type="evidence" value="ECO:0007669"/>
    <property type="project" value="TreeGrafter"/>
</dbReference>
<dbReference type="Proteomes" id="UP000829720">
    <property type="component" value="Unassembled WGS sequence"/>
</dbReference>
<keyword evidence="2" id="KW-1003">Cell membrane</keyword>
<evidence type="ECO:0000256" key="5">
    <source>
        <dbReference type="ARBA" id="ARBA00023040"/>
    </source>
</evidence>
<evidence type="ECO:0000256" key="6">
    <source>
        <dbReference type="ARBA" id="ARBA00023136"/>
    </source>
</evidence>
<dbReference type="PANTHER" id="PTHR11866">
    <property type="entry name" value="G-PROTEIN COUPLED RECEPTOR FAMILY 1 MEMBER"/>
    <property type="match status" value="1"/>
</dbReference>